<dbReference type="PRINTS" id="PR00469">
    <property type="entry name" value="PNDRDTASEII"/>
</dbReference>
<reference evidence="10 11" key="1">
    <citation type="submission" date="2018-10" db="EMBL/GenBank/DDBJ databases">
        <title>Genomic Encyclopedia of Archaeal and Bacterial Type Strains, Phase II (KMG-II): from individual species to whole genera.</title>
        <authorList>
            <person name="Goeker M."/>
        </authorList>
    </citation>
    <scope>NUCLEOTIDE SEQUENCE [LARGE SCALE GENOMIC DNA]</scope>
    <source>
        <strain evidence="10 11">DSM 16510</strain>
    </source>
</reference>
<dbReference type="InterPro" id="IPR008255">
    <property type="entry name" value="Pyr_nucl-diS_OxRdtase_2_AS"/>
</dbReference>
<dbReference type="RefSeq" id="WP_121009182.1">
    <property type="nucleotide sequence ID" value="NZ_RCCJ01000001.1"/>
</dbReference>
<evidence type="ECO:0000313" key="10">
    <source>
        <dbReference type="EMBL" id="RLJ70082.1"/>
    </source>
</evidence>
<dbReference type="InterPro" id="IPR050097">
    <property type="entry name" value="Ferredoxin-NADP_redctase_2"/>
</dbReference>
<comment type="cofactor">
    <cofactor evidence="8">
        <name>FAD</name>
        <dbReference type="ChEBI" id="CHEBI:57692"/>
    </cofactor>
    <text evidence="8">Binds 1 FAD per subunit.</text>
</comment>
<keyword evidence="11" id="KW-1185">Reference proteome</keyword>
<dbReference type="EMBL" id="RCCJ01000001">
    <property type="protein sequence ID" value="RLJ70082.1"/>
    <property type="molecule type" value="Genomic_DNA"/>
</dbReference>
<accession>A0A497XSH1</accession>
<comment type="catalytic activity">
    <reaction evidence="7">
        <text>[thioredoxin]-dithiol + NADP(+) = [thioredoxin]-disulfide + NADPH + H(+)</text>
        <dbReference type="Rhea" id="RHEA:20345"/>
        <dbReference type="Rhea" id="RHEA-COMP:10698"/>
        <dbReference type="Rhea" id="RHEA-COMP:10700"/>
        <dbReference type="ChEBI" id="CHEBI:15378"/>
        <dbReference type="ChEBI" id="CHEBI:29950"/>
        <dbReference type="ChEBI" id="CHEBI:50058"/>
        <dbReference type="ChEBI" id="CHEBI:57783"/>
        <dbReference type="ChEBI" id="CHEBI:58349"/>
        <dbReference type="EC" id="1.8.1.9"/>
    </reaction>
</comment>
<dbReference type="PANTHER" id="PTHR48105">
    <property type="entry name" value="THIOREDOXIN REDUCTASE 1-RELATED-RELATED"/>
    <property type="match status" value="1"/>
</dbReference>
<comment type="caution">
    <text evidence="10">The sequence shown here is derived from an EMBL/GenBank/DDBJ whole genome shotgun (WGS) entry which is preliminary data.</text>
</comment>
<name>A0A497XSH1_9AQUI</name>
<evidence type="ECO:0000256" key="2">
    <source>
        <dbReference type="ARBA" id="ARBA00022630"/>
    </source>
</evidence>
<evidence type="ECO:0000256" key="1">
    <source>
        <dbReference type="ARBA" id="ARBA00009333"/>
    </source>
</evidence>
<sequence length="311" mass="34187">MADIEKVVIIGGAPAGLTAAVYTSRAMLEPLVFGGHMFGGQLMLTTDVENYPGFPEGIQGPELIDRMRQQAEKFGARIIYENVVKVDFKTKPFRLWAGEKEYLAESVIVATGARPRMLGLESEALLMGKGVSYCAVCDGAFFKDMDVVVVGGGDSAMEEALHLTQHARSVTVIHRRDKLRASKIMQDRAFSNPKIKFVWNSVVEEVYDVNKGKVTGVLVKDVKTNELREIKCEGVFIAIGHIPNTDIFTGQLELDSQGYIKTHDFVKTSVEGVFAAGDVHDKRYRQAITAAAFGCMAALECERYLAEKGII</sequence>
<dbReference type="InterPro" id="IPR036188">
    <property type="entry name" value="FAD/NAD-bd_sf"/>
</dbReference>
<evidence type="ECO:0000256" key="5">
    <source>
        <dbReference type="ARBA" id="ARBA00023157"/>
    </source>
</evidence>
<dbReference type="GO" id="GO:0004791">
    <property type="term" value="F:thioredoxin-disulfide reductase (NADPH) activity"/>
    <property type="evidence" value="ECO:0007669"/>
    <property type="project" value="UniProtKB-UniRule"/>
</dbReference>
<gene>
    <name evidence="10" type="ORF">BCF55_0344</name>
</gene>
<evidence type="ECO:0000259" key="9">
    <source>
        <dbReference type="Pfam" id="PF07992"/>
    </source>
</evidence>
<dbReference type="OrthoDB" id="9806179at2"/>
<evidence type="ECO:0000256" key="7">
    <source>
        <dbReference type="RuleBase" id="RU003880"/>
    </source>
</evidence>
<feature type="domain" description="FAD/NAD(P)-binding" evidence="9">
    <location>
        <begin position="6"/>
        <end position="292"/>
    </location>
</feature>
<dbReference type="GO" id="GO:0005737">
    <property type="term" value="C:cytoplasm"/>
    <property type="evidence" value="ECO:0007669"/>
    <property type="project" value="InterPro"/>
</dbReference>
<dbReference type="InterPro" id="IPR005982">
    <property type="entry name" value="Thioredox_Rdtase"/>
</dbReference>
<keyword evidence="6 7" id="KW-0676">Redox-active center</keyword>
<evidence type="ECO:0000313" key="11">
    <source>
        <dbReference type="Proteomes" id="UP000267841"/>
    </source>
</evidence>
<dbReference type="AlphaFoldDB" id="A0A497XSH1"/>
<proteinExistence type="inferred from homology"/>
<keyword evidence="8" id="KW-0521">NADP</keyword>
<evidence type="ECO:0000256" key="3">
    <source>
        <dbReference type="ARBA" id="ARBA00022827"/>
    </source>
</evidence>
<keyword evidence="4 7" id="KW-0560">Oxidoreductase</keyword>
<keyword evidence="2 7" id="KW-0285">Flavoprotein</keyword>
<organism evidence="10 11">
    <name type="scientific">Hydrogenivirga caldilitoris</name>
    <dbReference type="NCBI Taxonomy" id="246264"/>
    <lineage>
        <taxon>Bacteria</taxon>
        <taxon>Pseudomonadati</taxon>
        <taxon>Aquificota</taxon>
        <taxon>Aquificia</taxon>
        <taxon>Aquificales</taxon>
        <taxon>Aquificaceae</taxon>
        <taxon>Hydrogenivirga</taxon>
    </lineage>
</organism>
<dbReference type="Proteomes" id="UP000267841">
    <property type="component" value="Unassembled WGS sequence"/>
</dbReference>
<dbReference type="EC" id="1.8.1.9" evidence="7"/>
<comment type="similarity">
    <text evidence="1 7">Belongs to the class-II pyridine nucleotide-disulfide oxidoreductase family.</text>
</comment>
<protein>
    <recommendedName>
        <fullName evidence="7">Thioredoxin reductase</fullName>
        <ecNumber evidence="7">1.8.1.9</ecNumber>
    </recommendedName>
</protein>
<dbReference type="Pfam" id="PF07992">
    <property type="entry name" value="Pyr_redox_2"/>
    <property type="match status" value="1"/>
</dbReference>
<dbReference type="SUPFAM" id="SSF51905">
    <property type="entry name" value="FAD/NAD(P)-binding domain"/>
    <property type="match status" value="1"/>
</dbReference>
<dbReference type="PROSITE" id="PS00573">
    <property type="entry name" value="PYRIDINE_REDOX_2"/>
    <property type="match status" value="1"/>
</dbReference>
<dbReference type="NCBIfam" id="TIGR01292">
    <property type="entry name" value="TRX_reduct"/>
    <property type="match status" value="1"/>
</dbReference>
<dbReference type="GO" id="GO:0019430">
    <property type="term" value="P:removal of superoxide radicals"/>
    <property type="evidence" value="ECO:0007669"/>
    <property type="project" value="UniProtKB-UniRule"/>
</dbReference>
<dbReference type="Gene3D" id="3.50.50.60">
    <property type="entry name" value="FAD/NAD(P)-binding domain"/>
    <property type="match status" value="2"/>
</dbReference>
<evidence type="ECO:0000256" key="8">
    <source>
        <dbReference type="RuleBase" id="RU003881"/>
    </source>
</evidence>
<evidence type="ECO:0000256" key="4">
    <source>
        <dbReference type="ARBA" id="ARBA00023002"/>
    </source>
</evidence>
<keyword evidence="5" id="KW-1015">Disulfide bond</keyword>
<dbReference type="PRINTS" id="PR00368">
    <property type="entry name" value="FADPNR"/>
</dbReference>
<keyword evidence="3 7" id="KW-0274">FAD</keyword>
<evidence type="ECO:0000256" key="6">
    <source>
        <dbReference type="ARBA" id="ARBA00023284"/>
    </source>
</evidence>
<dbReference type="InterPro" id="IPR023753">
    <property type="entry name" value="FAD/NAD-binding_dom"/>
</dbReference>
<comment type="subunit">
    <text evidence="7">Homodimer.</text>
</comment>